<name>A0ABP9YM50_9FUNG</name>
<accession>A0ABP9YM50</accession>
<proteinExistence type="predicted"/>
<feature type="region of interest" description="Disordered" evidence="1">
    <location>
        <begin position="372"/>
        <end position="396"/>
    </location>
</feature>
<protein>
    <submittedName>
        <fullName evidence="2">Uncharacterized protein</fullName>
    </submittedName>
</protein>
<sequence length="396" mass="45003">MSKRANQDPITPENKRTRSEAHAADCTDKTCQGCDVGEVEFSFVRKDAQGQPIDTEPNAQELLSMAIEEASSDNNNDNDDENNGIARRLFDMAIAKFQKDEPENRVGYATCLVELGKAISVQESISEGLEILRGELKKNNTEQVALKLAGAAISLATSIRKEQDAYFEKQQQEIDEDDEIALGELLEKQEVTKQEIKLYKEALEHTRDAFSRLGNDEALLKEAQSVLFELRSYGLLLVQPFHKDHANAVLDTVLELVQKLPEYENNDELLLLWAACLLHQEKFVDDEKKRLAMFSKIDELLAKSNALYLIKNDKENHYVWEMYAMLRINQSNSAEDEDDALELYDEAIEAFKKAHALDPDNEKLAGMVAMFSALQDQENEEDDGEEEEEEEEEDEE</sequence>
<organism evidence="2 3">
    <name type="scientific">Mucor flavus</name>
    <dbReference type="NCBI Taxonomy" id="439312"/>
    <lineage>
        <taxon>Eukaryota</taxon>
        <taxon>Fungi</taxon>
        <taxon>Fungi incertae sedis</taxon>
        <taxon>Mucoromycota</taxon>
        <taxon>Mucoromycotina</taxon>
        <taxon>Mucoromycetes</taxon>
        <taxon>Mucorales</taxon>
        <taxon>Mucorineae</taxon>
        <taxon>Mucoraceae</taxon>
        <taxon>Mucor</taxon>
    </lineage>
</organism>
<evidence type="ECO:0000313" key="2">
    <source>
        <dbReference type="EMBL" id="GAA5807917.1"/>
    </source>
</evidence>
<evidence type="ECO:0000313" key="3">
    <source>
        <dbReference type="Proteomes" id="UP001473302"/>
    </source>
</evidence>
<feature type="compositionally biased region" description="Basic and acidic residues" evidence="1">
    <location>
        <begin position="13"/>
        <end position="24"/>
    </location>
</feature>
<dbReference type="EMBL" id="BAABUK010000003">
    <property type="protein sequence ID" value="GAA5807917.1"/>
    <property type="molecule type" value="Genomic_DNA"/>
</dbReference>
<comment type="caution">
    <text evidence="2">The sequence shown here is derived from an EMBL/GenBank/DDBJ whole genome shotgun (WGS) entry which is preliminary data.</text>
</comment>
<dbReference type="InterPro" id="IPR011990">
    <property type="entry name" value="TPR-like_helical_dom_sf"/>
</dbReference>
<dbReference type="Proteomes" id="UP001473302">
    <property type="component" value="Unassembled WGS sequence"/>
</dbReference>
<evidence type="ECO:0000256" key="1">
    <source>
        <dbReference type="SAM" id="MobiDB-lite"/>
    </source>
</evidence>
<dbReference type="Gene3D" id="1.25.40.10">
    <property type="entry name" value="Tetratricopeptide repeat domain"/>
    <property type="match status" value="1"/>
</dbReference>
<gene>
    <name evidence="2" type="ORF">MFLAVUS_001297</name>
</gene>
<reference evidence="2 3" key="1">
    <citation type="submission" date="2024-04" db="EMBL/GenBank/DDBJ databases">
        <title>genome sequences of Mucor flavus KT1a and Helicostylum pulchrum KT1b strains isolated from the surface of a dry-aged beef.</title>
        <authorList>
            <person name="Toyotome T."/>
            <person name="Hosono M."/>
            <person name="Torimaru M."/>
            <person name="Fukuda K."/>
            <person name="Mikami N."/>
        </authorList>
    </citation>
    <scope>NUCLEOTIDE SEQUENCE [LARGE SCALE GENOMIC DNA]</scope>
    <source>
        <strain evidence="2 3">KT1a</strain>
    </source>
</reference>
<feature type="compositionally biased region" description="Acidic residues" evidence="1">
    <location>
        <begin position="377"/>
        <end position="396"/>
    </location>
</feature>
<feature type="region of interest" description="Disordered" evidence="1">
    <location>
        <begin position="1"/>
        <end position="24"/>
    </location>
</feature>
<keyword evidence="3" id="KW-1185">Reference proteome</keyword>